<evidence type="ECO:0000256" key="11">
    <source>
        <dbReference type="ARBA" id="ARBA00023137"/>
    </source>
</evidence>
<dbReference type="Pfam" id="PF13807">
    <property type="entry name" value="GNVR"/>
    <property type="match status" value="1"/>
</dbReference>
<gene>
    <name evidence="17" type="ORF">DVR12_15340</name>
</gene>
<dbReference type="InterPro" id="IPR032807">
    <property type="entry name" value="GNVR"/>
</dbReference>
<evidence type="ECO:0000256" key="3">
    <source>
        <dbReference type="ARBA" id="ARBA00022475"/>
    </source>
</evidence>
<dbReference type="OrthoDB" id="9794577at2"/>
<evidence type="ECO:0000256" key="10">
    <source>
        <dbReference type="ARBA" id="ARBA00023136"/>
    </source>
</evidence>
<comment type="similarity">
    <text evidence="2">Belongs to the etk/wzc family.</text>
</comment>
<feature type="domain" description="CobQ/CobB/MinD/ParA nucleotide binding" evidence="14">
    <location>
        <begin position="582"/>
        <end position="755"/>
    </location>
</feature>
<dbReference type="CDD" id="cd05387">
    <property type="entry name" value="BY-kinase"/>
    <property type="match status" value="1"/>
</dbReference>
<dbReference type="Gene3D" id="3.40.50.300">
    <property type="entry name" value="P-loop containing nucleotide triphosphate hydrolases"/>
    <property type="match status" value="1"/>
</dbReference>
<keyword evidence="8" id="KW-0067">ATP-binding</keyword>
<evidence type="ECO:0000259" key="15">
    <source>
        <dbReference type="Pfam" id="PF02706"/>
    </source>
</evidence>
<evidence type="ECO:0000256" key="2">
    <source>
        <dbReference type="ARBA" id="ARBA00008883"/>
    </source>
</evidence>
<keyword evidence="6" id="KW-0547">Nucleotide-binding</keyword>
<evidence type="ECO:0000256" key="1">
    <source>
        <dbReference type="ARBA" id="ARBA00004651"/>
    </source>
</evidence>
<evidence type="ECO:0000256" key="9">
    <source>
        <dbReference type="ARBA" id="ARBA00022989"/>
    </source>
</evidence>
<dbReference type="EMBL" id="QPMM01000007">
    <property type="protein sequence ID" value="RFS22015.1"/>
    <property type="molecule type" value="Genomic_DNA"/>
</dbReference>
<dbReference type="InterPro" id="IPR005702">
    <property type="entry name" value="Wzc-like_C"/>
</dbReference>
<keyword evidence="4" id="KW-0808">Transferase</keyword>
<dbReference type="RefSeq" id="WP_116976665.1">
    <property type="nucleotide sequence ID" value="NZ_QPMM01000007.1"/>
</dbReference>
<dbReference type="InterPro" id="IPR003856">
    <property type="entry name" value="LPS_length_determ_N"/>
</dbReference>
<evidence type="ECO:0000256" key="5">
    <source>
        <dbReference type="ARBA" id="ARBA00022692"/>
    </source>
</evidence>
<proteinExistence type="inferred from homology"/>
<evidence type="ECO:0000313" key="17">
    <source>
        <dbReference type="EMBL" id="RFS22015.1"/>
    </source>
</evidence>
<evidence type="ECO:0000256" key="12">
    <source>
        <dbReference type="ARBA" id="ARBA00053015"/>
    </source>
</evidence>
<dbReference type="SUPFAM" id="SSF52540">
    <property type="entry name" value="P-loop containing nucleoside triphosphate hydrolases"/>
    <property type="match status" value="1"/>
</dbReference>
<dbReference type="GO" id="GO:0042802">
    <property type="term" value="F:identical protein binding"/>
    <property type="evidence" value="ECO:0007669"/>
    <property type="project" value="UniProtKB-ARBA"/>
</dbReference>
<keyword evidence="7" id="KW-0418">Kinase</keyword>
<dbReference type="Pfam" id="PF01656">
    <property type="entry name" value="CbiA"/>
    <property type="match status" value="1"/>
</dbReference>
<comment type="subcellular location">
    <subcellularLocation>
        <location evidence="1">Cell membrane</location>
        <topology evidence="1">Multi-pass membrane protein</topology>
    </subcellularLocation>
</comment>
<dbReference type="AlphaFoldDB" id="A0A3E1Y9D5"/>
<dbReference type="FunFam" id="3.40.50.300:FF:000527">
    <property type="entry name" value="Tyrosine-protein kinase etk"/>
    <property type="match status" value="1"/>
</dbReference>
<evidence type="ECO:0000259" key="16">
    <source>
        <dbReference type="Pfam" id="PF13807"/>
    </source>
</evidence>
<comment type="catalytic activity">
    <reaction evidence="12">
        <text>L-tyrosyl-[protein] + ATP = O-phospho-L-tyrosyl-[protein] + ADP + H(+)</text>
        <dbReference type="Rhea" id="RHEA:10596"/>
        <dbReference type="Rhea" id="RHEA-COMP:10136"/>
        <dbReference type="Rhea" id="RHEA-COMP:20101"/>
        <dbReference type="ChEBI" id="CHEBI:15378"/>
        <dbReference type="ChEBI" id="CHEBI:30616"/>
        <dbReference type="ChEBI" id="CHEBI:46858"/>
        <dbReference type="ChEBI" id="CHEBI:61978"/>
        <dbReference type="ChEBI" id="CHEBI:456216"/>
    </reaction>
</comment>
<evidence type="ECO:0000256" key="8">
    <source>
        <dbReference type="ARBA" id="ARBA00022840"/>
    </source>
</evidence>
<sequence>MADQIFSRLNGISVGEPAKDNGPNPRYILDAFLGHWYLFLLFVILCTAGAWGYLRYTTSSYKVNAKILVKDDDKGGDIPGQEILQQLAVFSNKSSVDNEVEILKSRTLMQKVVTTLQLNTSYFVEGRIKESEQYGNLPFIFQWIELNDSIQKTTYTITPVGQGQFELTRGNDSRKASWQDTLHLPEGVVRINKTGLPFLNERYRVKVASIDETVGNYQQQLDVRIPNKQVSTIDLSLNTRIPQKGERVLNTLLNTYMKASVEDKNRIADSTIAFIDNRLMIVTQELSGVEKNIQQFKQANEIADIAAQSKLLVEGSGDARKQLLEQQVQLNVVSSLQSYIRDEANNKRVVPSSLIVQDPTFVGLVQRYNTLQLERERAMMSSTASNPVVVNMDQQLAGIRADMISNLSSLKQGIEVSLLEQERNAASIHQKIREVPGKERVFLDISRQQSIKQELYLFLLKKREESAISKTSNMAIARIIDDAKSDALPFKPKRILILLLGAIMGIALPAAYLYCRELFSRRVMKKQDVTNHTPVPILAEIGHGNGNPVITGMDVRTPVAEQFRALRTNLQFVLSDITNKCVMLTSSMGGEGKTFVSTNLATILAISGKKVILMEMDLRKPKIAERLGISNREGFSTFAIGKTSFESLVQPSGIHENLYLVTSGPIPPNPTELLLQPRTEELFKFLNEHFDYIIIDSAPIGLVTDAQVLARFADATLYLVRHGVTFKQQLQISRDMYLEHKLPRINIVINDVKTKSSYGYGYGSGYGYGYGYQSTTKKGFLGRWKKKAAVE</sequence>
<dbReference type="PANTHER" id="PTHR32309">
    <property type="entry name" value="TYROSINE-PROTEIN KINASE"/>
    <property type="match status" value="1"/>
</dbReference>
<evidence type="ECO:0000256" key="6">
    <source>
        <dbReference type="ARBA" id="ARBA00022741"/>
    </source>
</evidence>
<dbReference type="InterPro" id="IPR027417">
    <property type="entry name" value="P-loop_NTPase"/>
</dbReference>
<evidence type="ECO:0000259" key="14">
    <source>
        <dbReference type="Pfam" id="PF01656"/>
    </source>
</evidence>
<dbReference type="GO" id="GO:0005524">
    <property type="term" value="F:ATP binding"/>
    <property type="evidence" value="ECO:0007669"/>
    <property type="project" value="UniProtKB-KW"/>
</dbReference>
<dbReference type="InterPro" id="IPR002586">
    <property type="entry name" value="CobQ/CobB/MinD/ParA_Nub-bd_dom"/>
</dbReference>
<feature type="transmembrane region" description="Helical" evidence="13">
    <location>
        <begin position="495"/>
        <end position="515"/>
    </location>
</feature>
<keyword evidence="10 13" id="KW-0472">Membrane</keyword>
<evidence type="ECO:0000256" key="7">
    <source>
        <dbReference type="ARBA" id="ARBA00022777"/>
    </source>
</evidence>
<dbReference type="GO" id="GO:0005886">
    <property type="term" value="C:plasma membrane"/>
    <property type="evidence" value="ECO:0007669"/>
    <property type="project" value="UniProtKB-SubCell"/>
</dbReference>
<dbReference type="Proteomes" id="UP000260644">
    <property type="component" value="Unassembled WGS sequence"/>
</dbReference>
<keyword evidence="9 13" id="KW-1133">Transmembrane helix</keyword>
<keyword evidence="11" id="KW-0829">Tyrosine-protein kinase</keyword>
<name>A0A3E1Y9D5_9BACT</name>
<accession>A0A3E1Y9D5</accession>
<feature type="transmembrane region" description="Helical" evidence="13">
    <location>
        <begin position="36"/>
        <end position="54"/>
    </location>
</feature>
<dbReference type="GO" id="GO:0004713">
    <property type="term" value="F:protein tyrosine kinase activity"/>
    <property type="evidence" value="ECO:0007669"/>
    <property type="project" value="UniProtKB-KW"/>
</dbReference>
<feature type="domain" description="Tyrosine-protein kinase G-rich" evidence="16">
    <location>
        <begin position="441"/>
        <end position="517"/>
    </location>
</feature>
<evidence type="ECO:0000256" key="13">
    <source>
        <dbReference type="SAM" id="Phobius"/>
    </source>
</evidence>
<protein>
    <submittedName>
        <fullName evidence="17">Capsular biosynthesis protein</fullName>
    </submittedName>
</protein>
<keyword evidence="3" id="KW-1003">Cell membrane</keyword>
<dbReference type="NCBIfam" id="TIGR01007">
    <property type="entry name" value="eps_fam"/>
    <property type="match status" value="1"/>
</dbReference>
<dbReference type="Pfam" id="PF02706">
    <property type="entry name" value="Wzz"/>
    <property type="match status" value="1"/>
</dbReference>
<keyword evidence="18" id="KW-1185">Reference proteome</keyword>
<dbReference type="InterPro" id="IPR050445">
    <property type="entry name" value="Bact_polysacc_biosynth/exp"/>
</dbReference>
<evidence type="ECO:0000256" key="4">
    <source>
        <dbReference type="ARBA" id="ARBA00022679"/>
    </source>
</evidence>
<keyword evidence="5 13" id="KW-0812">Transmembrane</keyword>
<feature type="domain" description="Polysaccharide chain length determinant N-terminal" evidence="15">
    <location>
        <begin position="28"/>
        <end position="115"/>
    </location>
</feature>
<comment type="caution">
    <text evidence="17">The sequence shown here is derived from an EMBL/GenBank/DDBJ whole genome shotgun (WGS) entry which is preliminary data.</text>
</comment>
<reference evidence="17 18" key="1">
    <citation type="submission" date="2018-07" db="EMBL/GenBank/DDBJ databases">
        <title>Chitinophaga K2CV101002-2 sp. nov., isolated from a monsoon evergreen broad-leaved forest soil.</title>
        <authorList>
            <person name="Lv Y."/>
        </authorList>
    </citation>
    <scope>NUCLEOTIDE SEQUENCE [LARGE SCALE GENOMIC DNA]</scope>
    <source>
        <strain evidence="17 18">GDMCC 1.1288</strain>
    </source>
</reference>
<organism evidence="17 18">
    <name type="scientific">Chitinophaga silvatica</name>
    <dbReference type="NCBI Taxonomy" id="2282649"/>
    <lineage>
        <taxon>Bacteria</taxon>
        <taxon>Pseudomonadati</taxon>
        <taxon>Bacteroidota</taxon>
        <taxon>Chitinophagia</taxon>
        <taxon>Chitinophagales</taxon>
        <taxon>Chitinophagaceae</taxon>
        <taxon>Chitinophaga</taxon>
    </lineage>
</organism>
<evidence type="ECO:0000313" key="18">
    <source>
        <dbReference type="Proteomes" id="UP000260644"/>
    </source>
</evidence>
<dbReference type="PANTHER" id="PTHR32309:SF13">
    <property type="entry name" value="FERRIC ENTEROBACTIN TRANSPORT PROTEIN FEPE"/>
    <property type="match status" value="1"/>
</dbReference>